<gene>
    <name evidence="3" type="ORF">DdX_10241</name>
</gene>
<evidence type="ECO:0000256" key="1">
    <source>
        <dbReference type="SAM" id="MobiDB-lite"/>
    </source>
</evidence>
<protein>
    <submittedName>
        <fullName evidence="3">Uncharacterized protein</fullName>
    </submittedName>
</protein>
<keyword evidence="4" id="KW-1185">Reference proteome</keyword>
<dbReference type="AlphaFoldDB" id="A0AAD4R2F5"/>
<organism evidence="3 4">
    <name type="scientific">Ditylenchus destructor</name>
    <dbReference type="NCBI Taxonomy" id="166010"/>
    <lineage>
        <taxon>Eukaryota</taxon>
        <taxon>Metazoa</taxon>
        <taxon>Ecdysozoa</taxon>
        <taxon>Nematoda</taxon>
        <taxon>Chromadorea</taxon>
        <taxon>Rhabditida</taxon>
        <taxon>Tylenchina</taxon>
        <taxon>Tylenchomorpha</taxon>
        <taxon>Sphaerularioidea</taxon>
        <taxon>Anguinidae</taxon>
        <taxon>Anguininae</taxon>
        <taxon>Ditylenchus</taxon>
    </lineage>
</organism>
<comment type="caution">
    <text evidence="3">The sequence shown here is derived from an EMBL/GenBank/DDBJ whole genome shotgun (WGS) entry which is preliminary data.</text>
</comment>
<feature type="region of interest" description="Disordered" evidence="1">
    <location>
        <begin position="24"/>
        <end position="47"/>
    </location>
</feature>
<proteinExistence type="predicted"/>
<accession>A0AAD4R2F5</accession>
<reference evidence="3" key="1">
    <citation type="submission" date="2022-01" db="EMBL/GenBank/DDBJ databases">
        <title>Genome Sequence Resource for Two Populations of Ditylenchus destructor, the Migratory Endoparasitic Phytonematode.</title>
        <authorList>
            <person name="Zhang H."/>
            <person name="Lin R."/>
            <person name="Xie B."/>
        </authorList>
    </citation>
    <scope>NUCLEOTIDE SEQUENCE</scope>
    <source>
        <strain evidence="3">BazhouSP</strain>
    </source>
</reference>
<feature type="chain" id="PRO_5042056237" evidence="2">
    <location>
        <begin position="23"/>
        <end position="99"/>
    </location>
</feature>
<evidence type="ECO:0000256" key="2">
    <source>
        <dbReference type="SAM" id="SignalP"/>
    </source>
</evidence>
<evidence type="ECO:0000313" key="3">
    <source>
        <dbReference type="EMBL" id="KAI1711363.1"/>
    </source>
</evidence>
<feature type="compositionally biased region" description="Basic and acidic residues" evidence="1">
    <location>
        <begin position="27"/>
        <end position="39"/>
    </location>
</feature>
<keyword evidence="2" id="KW-0732">Signal</keyword>
<dbReference type="EMBL" id="JAKKPZ010000022">
    <property type="protein sequence ID" value="KAI1711363.1"/>
    <property type="molecule type" value="Genomic_DNA"/>
</dbReference>
<sequence length="99" mass="10967">MAEIFHLSLIFILLILVIPLLAPPSSRESDEKSDSDDARIYVNPKNGSKMTRAEAEKYLRDEEDRALKDCAELNRILFEKTGMRGSCGIALGNLASLLG</sequence>
<name>A0AAD4R2F5_9BILA</name>
<feature type="signal peptide" evidence="2">
    <location>
        <begin position="1"/>
        <end position="22"/>
    </location>
</feature>
<dbReference type="Proteomes" id="UP001201812">
    <property type="component" value="Unassembled WGS sequence"/>
</dbReference>
<evidence type="ECO:0000313" key="4">
    <source>
        <dbReference type="Proteomes" id="UP001201812"/>
    </source>
</evidence>